<proteinExistence type="predicted"/>
<keyword evidence="2" id="KW-1185">Reference proteome</keyword>
<dbReference type="Proteomes" id="UP001374535">
    <property type="component" value="Chromosome 9"/>
</dbReference>
<dbReference type="EMBL" id="CP144692">
    <property type="protein sequence ID" value="WVY96123.1"/>
    <property type="molecule type" value="Genomic_DNA"/>
</dbReference>
<evidence type="ECO:0000313" key="2">
    <source>
        <dbReference type="Proteomes" id="UP001374535"/>
    </source>
</evidence>
<protein>
    <submittedName>
        <fullName evidence="1">Uncharacterized protein</fullName>
    </submittedName>
</protein>
<name>A0AAQ3RI07_VIGMU</name>
<sequence>MKRFLHARKSRNFKRIELFTGSIENLIGAIESSWHREGGSGRNLREKLEVLERRRRNGGFQRKWCQFSKINLKYGHQTGRSVHLQHATCFPLSRSSYSLCCRTDHDATTPQLYYVHVRQPQAYNILVQQANIGDSAGNLASSCPQTPLNPTTLVP</sequence>
<reference evidence="1 2" key="1">
    <citation type="journal article" date="2023" name="Life. Sci Alliance">
        <title>Evolutionary insights into 3D genome organization and epigenetic landscape of Vigna mungo.</title>
        <authorList>
            <person name="Junaid A."/>
            <person name="Singh B."/>
            <person name="Bhatia S."/>
        </authorList>
    </citation>
    <scope>NUCLEOTIDE SEQUENCE [LARGE SCALE GENOMIC DNA]</scope>
    <source>
        <strain evidence="1">Urdbean</strain>
    </source>
</reference>
<evidence type="ECO:0000313" key="1">
    <source>
        <dbReference type="EMBL" id="WVY96123.1"/>
    </source>
</evidence>
<accession>A0AAQ3RI07</accession>
<dbReference type="AlphaFoldDB" id="A0AAQ3RI07"/>
<gene>
    <name evidence="1" type="ORF">V8G54_028274</name>
</gene>
<organism evidence="1 2">
    <name type="scientific">Vigna mungo</name>
    <name type="common">Black gram</name>
    <name type="synonym">Phaseolus mungo</name>
    <dbReference type="NCBI Taxonomy" id="3915"/>
    <lineage>
        <taxon>Eukaryota</taxon>
        <taxon>Viridiplantae</taxon>
        <taxon>Streptophyta</taxon>
        <taxon>Embryophyta</taxon>
        <taxon>Tracheophyta</taxon>
        <taxon>Spermatophyta</taxon>
        <taxon>Magnoliopsida</taxon>
        <taxon>eudicotyledons</taxon>
        <taxon>Gunneridae</taxon>
        <taxon>Pentapetalae</taxon>
        <taxon>rosids</taxon>
        <taxon>fabids</taxon>
        <taxon>Fabales</taxon>
        <taxon>Fabaceae</taxon>
        <taxon>Papilionoideae</taxon>
        <taxon>50 kb inversion clade</taxon>
        <taxon>NPAAA clade</taxon>
        <taxon>indigoferoid/millettioid clade</taxon>
        <taxon>Phaseoleae</taxon>
        <taxon>Vigna</taxon>
    </lineage>
</organism>